<dbReference type="GO" id="GO:0008270">
    <property type="term" value="F:zinc ion binding"/>
    <property type="evidence" value="ECO:0007669"/>
    <property type="project" value="UniProtKB-KW"/>
</dbReference>
<name>A0AAV2Z0G1_9STRA</name>
<evidence type="ECO:0000313" key="4">
    <source>
        <dbReference type="EMBL" id="DAZ99805.1"/>
    </source>
</evidence>
<reference evidence="4" key="2">
    <citation type="journal article" date="2023" name="Microbiol Resour">
        <title>Decontamination and Annotation of the Draft Genome Sequence of the Oomycete Lagenidium giganteum ARSEF 373.</title>
        <authorList>
            <person name="Morgan W.R."/>
            <person name="Tartar A."/>
        </authorList>
    </citation>
    <scope>NUCLEOTIDE SEQUENCE</scope>
    <source>
        <strain evidence="4">ARSEF 373</strain>
    </source>
</reference>
<organism evidence="4 5">
    <name type="scientific">Lagenidium giganteum</name>
    <dbReference type="NCBI Taxonomy" id="4803"/>
    <lineage>
        <taxon>Eukaryota</taxon>
        <taxon>Sar</taxon>
        <taxon>Stramenopiles</taxon>
        <taxon>Oomycota</taxon>
        <taxon>Peronosporomycetes</taxon>
        <taxon>Pythiales</taxon>
        <taxon>Pythiaceae</taxon>
    </lineage>
</organism>
<evidence type="ECO:0000256" key="1">
    <source>
        <dbReference type="PROSITE-ProRule" id="PRU00042"/>
    </source>
</evidence>
<keyword evidence="1" id="KW-0862">Zinc</keyword>
<keyword evidence="1" id="KW-0479">Metal-binding</keyword>
<evidence type="ECO:0000256" key="2">
    <source>
        <dbReference type="SAM" id="MobiDB-lite"/>
    </source>
</evidence>
<keyword evidence="5" id="KW-1185">Reference proteome</keyword>
<dbReference type="Proteomes" id="UP001146120">
    <property type="component" value="Unassembled WGS sequence"/>
</dbReference>
<dbReference type="InterPro" id="IPR013087">
    <property type="entry name" value="Znf_C2H2_type"/>
</dbReference>
<keyword evidence="1" id="KW-0863">Zinc-finger</keyword>
<dbReference type="PROSITE" id="PS00028">
    <property type="entry name" value="ZINC_FINGER_C2H2_1"/>
    <property type="match status" value="1"/>
</dbReference>
<sequence length="416" mass="47287">MGLMGATAMADAVPSPAPDSFQALHATPLEEAVGVCPPRLSSKQAKKRTRSGTKPTPARKHQRSANSAKPKHYRSDKVRVRRSELWCLEKEANRLAKRQRVFAHKEKRAHGAKERWQQWEELRDDEALLEAKRAVLSKTMHCRCVECRMRQRDSQEMPYKCPVFRCKQAFNDFVPLFEHQLASHGTIFPACQRVCTDLYGLERGGSPMPPMTVYVGQQFLAPWQRPVQWTMADAEKEMATLHERLTASRHVGRLLVWRAFKLAFSHLEQGGETQLNIQYRMAIEHYNSSLSIPVRSRTFHDGTNHVGPGRNWLISSAQVDPTLTVRLTENELHSKEKDDVDEEYFQQQQQLMEYELQCAMTAVAADEVDEDADEDAEVDAALRALDTAEHFVDTAASAGISMELDSLDCNILSQLE</sequence>
<feature type="domain" description="C2H2-type" evidence="3">
    <location>
        <begin position="159"/>
        <end position="189"/>
    </location>
</feature>
<reference evidence="4" key="1">
    <citation type="submission" date="2022-11" db="EMBL/GenBank/DDBJ databases">
        <authorList>
            <person name="Morgan W.R."/>
            <person name="Tartar A."/>
        </authorList>
    </citation>
    <scope>NUCLEOTIDE SEQUENCE</scope>
    <source>
        <strain evidence="4">ARSEF 373</strain>
    </source>
</reference>
<protein>
    <recommendedName>
        <fullName evidence="3">C2H2-type domain-containing protein</fullName>
    </recommendedName>
</protein>
<dbReference type="AlphaFoldDB" id="A0AAV2Z0G1"/>
<feature type="region of interest" description="Disordered" evidence="2">
    <location>
        <begin position="34"/>
        <end position="76"/>
    </location>
</feature>
<proteinExistence type="predicted"/>
<evidence type="ECO:0000259" key="3">
    <source>
        <dbReference type="PROSITE" id="PS50157"/>
    </source>
</evidence>
<dbReference type="EMBL" id="DAKRPA010000076">
    <property type="protein sequence ID" value="DAZ99805.1"/>
    <property type="molecule type" value="Genomic_DNA"/>
</dbReference>
<gene>
    <name evidence="4" type="ORF">N0F65_001314</name>
</gene>
<comment type="caution">
    <text evidence="4">The sequence shown here is derived from an EMBL/GenBank/DDBJ whole genome shotgun (WGS) entry which is preliminary data.</text>
</comment>
<feature type="compositionally biased region" description="Basic residues" evidence="2">
    <location>
        <begin position="44"/>
        <end position="72"/>
    </location>
</feature>
<dbReference type="PROSITE" id="PS50157">
    <property type="entry name" value="ZINC_FINGER_C2H2_2"/>
    <property type="match status" value="1"/>
</dbReference>
<accession>A0AAV2Z0G1</accession>
<evidence type="ECO:0000313" key="5">
    <source>
        <dbReference type="Proteomes" id="UP001146120"/>
    </source>
</evidence>